<protein>
    <submittedName>
        <fullName evidence="1">Uncharacterized protein</fullName>
    </submittedName>
</protein>
<evidence type="ECO:0000313" key="2">
    <source>
        <dbReference type="Proteomes" id="UP000822993"/>
    </source>
</evidence>
<comment type="caution">
    <text evidence="1">The sequence shown here is derived from an EMBL/GenBank/DDBJ whole genome shotgun (WGS) entry which is preliminary data.</text>
</comment>
<reference evidence="1 2" key="1">
    <citation type="submission" date="2020-08" db="EMBL/GenBank/DDBJ databases">
        <title>A Genomic Blueprint of the Chicken Gut Microbiome.</title>
        <authorList>
            <person name="Gilroy R."/>
            <person name="Ravi A."/>
            <person name="Getino M."/>
            <person name="Pursley I."/>
            <person name="Horton D.L."/>
            <person name="Alikhan N.-F."/>
            <person name="Baker D."/>
            <person name="Gharbi K."/>
            <person name="Hall N."/>
            <person name="Watson M."/>
            <person name="Adriaenssens E.M."/>
            <person name="Foster-Nyarko E."/>
            <person name="Jarju S."/>
            <person name="Secka A."/>
            <person name="Antonio M."/>
            <person name="Oren A."/>
            <person name="Chaudhuri R."/>
            <person name="La Ragione R.M."/>
            <person name="Hildebrand F."/>
            <person name="Pallen M.J."/>
        </authorList>
    </citation>
    <scope>NUCLEOTIDE SEQUENCE [LARGE SCALE GENOMIC DNA]</scope>
    <source>
        <strain evidence="1 2">Sa1BUA8</strain>
    </source>
</reference>
<accession>A0A9D5UAA7</accession>
<proteinExistence type="predicted"/>
<sequence>MKISTALLTQVADHVESDASLVTKEDAVRVLRDLALVLDLREFLPEIDIGWPGKGPGTGPVQGAGGS</sequence>
<organism evidence="1 2">
    <name type="scientific">Oerskovia douganii</name>
    <dbReference type="NCBI Taxonomy" id="2762210"/>
    <lineage>
        <taxon>Bacteria</taxon>
        <taxon>Bacillati</taxon>
        <taxon>Actinomycetota</taxon>
        <taxon>Actinomycetes</taxon>
        <taxon>Micrococcales</taxon>
        <taxon>Cellulomonadaceae</taxon>
        <taxon>Oerskovia</taxon>
    </lineage>
</organism>
<dbReference type="Proteomes" id="UP000822993">
    <property type="component" value="Unassembled WGS sequence"/>
</dbReference>
<evidence type="ECO:0000313" key="1">
    <source>
        <dbReference type="EMBL" id="MBE7700381.1"/>
    </source>
</evidence>
<dbReference type="RefSeq" id="WP_193719666.1">
    <property type="nucleotide sequence ID" value="NZ_JACSPN010000009.1"/>
</dbReference>
<dbReference type="AlphaFoldDB" id="A0A9D5UAA7"/>
<keyword evidence="2" id="KW-1185">Reference proteome</keyword>
<dbReference type="EMBL" id="JACSPN010000009">
    <property type="protein sequence ID" value="MBE7700381.1"/>
    <property type="molecule type" value="Genomic_DNA"/>
</dbReference>
<gene>
    <name evidence="1" type="ORF">H9623_08695</name>
</gene>
<name>A0A9D5UAA7_9CELL</name>